<gene>
    <name evidence="6" type="primary">lutR_1</name>
    <name evidence="6" type="ORF">ENKNEFLB_00093</name>
</gene>
<evidence type="ECO:0000256" key="1">
    <source>
        <dbReference type="ARBA" id="ARBA00023015"/>
    </source>
</evidence>
<feature type="domain" description="HTH gntR-type" evidence="5">
    <location>
        <begin position="3"/>
        <end position="71"/>
    </location>
</feature>
<evidence type="ECO:0000256" key="3">
    <source>
        <dbReference type="ARBA" id="ARBA00023163"/>
    </source>
</evidence>
<dbReference type="InterPro" id="IPR011711">
    <property type="entry name" value="GntR_C"/>
</dbReference>
<keyword evidence="7" id="KW-1185">Reference proteome</keyword>
<dbReference type="PRINTS" id="PR00035">
    <property type="entry name" value="HTHGNTR"/>
</dbReference>
<dbReference type="Pfam" id="PF07729">
    <property type="entry name" value="FCD"/>
    <property type="match status" value="1"/>
</dbReference>
<sequence>MPQGVTARAAADLLDLILDQTFPPGASLPSETELAERLGVSRLTVREAIKSLAGTRVIVVRQGRSSMVNEVEEWSPLEPRLFAARVARGSDSLPAQILEVRRIVEVEALPLAVERCTDTQREVLADALRWMREAHAADDPTTFAENALRFRSGLIAAAGNVYLEALLAPLTDIVMPAAHEAHADPGLRQRVLDVHGELLAAVEAGDVPRARAVLTGHFEKQRADPMWLRTRQISRPTSSTSATTPSTSASSNGTATSSSADAT</sequence>
<evidence type="ECO:0000259" key="5">
    <source>
        <dbReference type="PROSITE" id="PS50949"/>
    </source>
</evidence>
<dbReference type="EMBL" id="CP075371">
    <property type="protein sequence ID" value="QVT77728.1"/>
    <property type="molecule type" value="Genomic_DNA"/>
</dbReference>
<dbReference type="Gene3D" id="1.20.120.530">
    <property type="entry name" value="GntR ligand-binding domain-like"/>
    <property type="match status" value="1"/>
</dbReference>
<dbReference type="PANTHER" id="PTHR43537:SF5">
    <property type="entry name" value="UXU OPERON TRANSCRIPTIONAL REGULATOR"/>
    <property type="match status" value="1"/>
</dbReference>
<keyword evidence="3" id="KW-0804">Transcription</keyword>
<evidence type="ECO:0000313" key="7">
    <source>
        <dbReference type="Proteomes" id="UP000679307"/>
    </source>
</evidence>
<organism evidence="6 7">
    <name type="scientific">Nocardioides aquaticus</name>
    <dbReference type="NCBI Taxonomy" id="160826"/>
    <lineage>
        <taxon>Bacteria</taxon>
        <taxon>Bacillati</taxon>
        <taxon>Actinomycetota</taxon>
        <taxon>Actinomycetes</taxon>
        <taxon>Propionibacteriales</taxon>
        <taxon>Nocardioidaceae</taxon>
        <taxon>Nocardioides</taxon>
    </lineage>
</organism>
<evidence type="ECO:0000256" key="4">
    <source>
        <dbReference type="SAM" id="MobiDB-lite"/>
    </source>
</evidence>
<dbReference type="InterPro" id="IPR036390">
    <property type="entry name" value="WH_DNA-bd_sf"/>
</dbReference>
<dbReference type="SMART" id="SM00345">
    <property type="entry name" value="HTH_GNTR"/>
    <property type="match status" value="1"/>
</dbReference>
<dbReference type="InterPro" id="IPR000524">
    <property type="entry name" value="Tscrpt_reg_HTH_GntR"/>
</dbReference>
<proteinExistence type="predicted"/>
<dbReference type="Gene3D" id="1.10.10.10">
    <property type="entry name" value="Winged helix-like DNA-binding domain superfamily/Winged helix DNA-binding domain"/>
    <property type="match status" value="1"/>
</dbReference>
<dbReference type="CDD" id="cd07377">
    <property type="entry name" value="WHTH_GntR"/>
    <property type="match status" value="1"/>
</dbReference>
<dbReference type="InterPro" id="IPR036388">
    <property type="entry name" value="WH-like_DNA-bd_sf"/>
</dbReference>
<evidence type="ECO:0000313" key="6">
    <source>
        <dbReference type="EMBL" id="QVT77728.1"/>
    </source>
</evidence>
<accession>A0ABX8EBF0</accession>
<dbReference type="SUPFAM" id="SSF48008">
    <property type="entry name" value="GntR ligand-binding domain-like"/>
    <property type="match status" value="1"/>
</dbReference>
<dbReference type="PANTHER" id="PTHR43537">
    <property type="entry name" value="TRANSCRIPTIONAL REGULATOR, GNTR FAMILY"/>
    <property type="match status" value="1"/>
</dbReference>
<dbReference type="SMART" id="SM00895">
    <property type="entry name" value="FCD"/>
    <property type="match status" value="1"/>
</dbReference>
<protein>
    <submittedName>
        <fullName evidence="6">HTH-type transcriptional regulator LutR</fullName>
    </submittedName>
</protein>
<feature type="region of interest" description="Disordered" evidence="4">
    <location>
        <begin position="225"/>
        <end position="263"/>
    </location>
</feature>
<feature type="compositionally biased region" description="Low complexity" evidence="4">
    <location>
        <begin position="237"/>
        <end position="263"/>
    </location>
</feature>
<dbReference type="Pfam" id="PF00392">
    <property type="entry name" value="GntR"/>
    <property type="match status" value="1"/>
</dbReference>
<reference evidence="6 7" key="1">
    <citation type="submission" date="2021-05" db="EMBL/GenBank/DDBJ databases">
        <title>Complete genome of Nocardioides aquaticus KCTC 9944T isolated from meromictic and hypersaline Ekho Lake, Antarctica.</title>
        <authorList>
            <person name="Hwang K."/>
            <person name="Kim K.M."/>
            <person name="Choe H."/>
        </authorList>
    </citation>
    <scope>NUCLEOTIDE SEQUENCE [LARGE SCALE GENOMIC DNA]</scope>
    <source>
        <strain evidence="6 7">KCTC 9944</strain>
    </source>
</reference>
<keyword evidence="2" id="KW-0238">DNA-binding</keyword>
<dbReference type="SUPFAM" id="SSF46785">
    <property type="entry name" value="Winged helix' DNA-binding domain"/>
    <property type="match status" value="1"/>
</dbReference>
<dbReference type="Proteomes" id="UP000679307">
    <property type="component" value="Chromosome"/>
</dbReference>
<dbReference type="PROSITE" id="PS50949">
    <property type="entry name" value="HTH_GNTR"/>
    <property type="match status" value="1"/>
</dbReference>
<dbReference type="InterPro" id="IPR008920">
    <property type="entry name" value="TF_FadR/GntR_C"/>
</dbReference>
<keyword evidence="1" id="KW-0805">Transcription regulation</keyword>
<evidence type="ECO:0000256" key="2">
    <source>
        <dbReference type="ARBA" id="ARBA00023125"/>
    </source>
</evidence>
<name>A0ABX8EBF0_9ACTN</name>